<dbReference type="Gene3D" id="3.40.1080.10">
    <property type="entry name" value="Glutaconate Coenzyme A-transferase"/>
    <property type="match status" value="1"/>
</dbReference>
<dbReference type="RefSeq" id="WP_208297343.1">
    <property type="nucleotide sequence ID" value="NZ_SOCP01000001.1"/>
</dbReference>
<protein>
    <submittedName>
        <fullName evidence="1">Glutaconate CoA-transferase subunit B</fullName>
    </submittedName>
</protein>
<dbReference type="Proteomes" id="UP000294927">
    <property type="component" value="Unassembled WGS sequence"/>
</dbReference>
<dbReference type="EMBL" id="SOCP01000001">
    <property type="protein sequence ID" value="TDV57544.1"/>
    <property type="molecule type" value="Genomic_DNA"/>
</dbReference>
<evidence type="ECO:0000313" key="1">
    <source>
        <dbReference type="EMBL" id="TDV57544.1"/>
    </source>
</evidence>
<dbReference type="GO" id="GO:0016740">
    <property type="term" value="F:transferase activity"/>
    <property type="evidence" value="ECO:0007669"/>
    <property type="project" value="UniProtKB-KW"/>
</dbReference>
<accession>A0A4R7W4M3</accession>
<reference evidence="1 2" key="1">
    <citation type="submission" date="2019-03" db="EMBL/GenBank/DDBJ databases">
        <title>Genomic Encyclopedia of Archaeal and Bacterial Type Strains, Phase II (KMG-II): from individual species to whole genera.</title>
        <authorList>
            <person name="Goeker M."/>
        </authorList>
    </citation>
    <scope>NUCLEOTIDE SEQUENCE [LARGE SCALE GENOMIC DNA]</scope>
    <source>
        <strain evidence="1 2">DSM 45499</strain>
    </source>
</reference>
<dbReference type="SUPFAM" id="SSF100950">
    <property type="entry name" value="NagB/RpiA/CoA transferase-like"/>
    <property type="match status" value="1"/>
</dbReference>
<keyword evidence="2" id="KW-1185">Reference proteome</keyword>
<proteinExistence type="predicted"/>
<name>A0A4R7W4M3_9PSEU</name>
<dbReference type="AlphaFoldDB" id="A0A4R7W4M3"/>
<keyword evidence="1" id="KW-0808">Transferase</keyword>
<dbReference type="InterPro" id="IPR037171">
    <property type="entry name" value="NagB/RpiA_transferase-like"/>
</dbReference>
<evidence type="ECO:0000313" key="2">
    <source>
        <dbReference type="Proteomes" id="UP000294927"/>
    </source>
</evidence>
<comment type="caution">
    <text evidence="1">The sequence shown here is derived from an EMBL/GenBank/DDBJ whole genome shotgun (WGS) entry which is preliminary data.</text>
</comment>
<gene>
    <name evidence="1" type="ORF">CLV71_101415</name>
</gene>
<sequence>MNEDVLAFLVRAAREFRRAGWVFTGFHWPVLAGEVAARLDDDVPTFRQLFEAGFATEGPADVLPSSTTDFAAFGDAVVWRGSTADVLATLVPRADLVVLDAANVDLAGRLNSTAVGDYRSPTVRLPGGGGAPDAAAGAGELLLLFGGTDPKRLVTRVEHVTAAPAPDASVRLLTRWGTVRLGAAPSLVTAARDEGVLAARLRDLGVDPAGAAMEKPPTDRELSVAAEVLTEAAGRGYLVAREAVRG</sequence>
<organism evidence="1 2">
    <name type="scientific">Actinophytocola oryzae</name>
    <dbReference type="NCBI Taxonomy" id="502181"/>
    <lineage>
        <taxon>Bacteria</taxon>
        <taxon>Bacillati</taxon>
        <taxon>Actinomycetota</taxon>
        <taxon>Actinomycetes</taxon>
        <taxon>Pseudonocardiales</taxon>
        <taxon>Pseudonocardiaceae</taxon>
    </lineage>
</organism>